<comment type="similarity">
    <text evidence="6">Belongs to the peroxiredoxin family. Tpx subfamily.</text>
</comment>
<evidence type="ECO:0000256" key="6">
    <source>
        <dbReference type="HAMAP-Rule" id="MF_00269"/>
    </source>
</evidence>
<evidence type="ECO:0000256" key="5">
    <source>
        <dbReference type="ARBA" id="ARBA00023284"/>
    </source>
</evidence>
<organism evidence="8 9">
    <name type="scientific">Desulfacinum hydrothermale DSM 13146</name>
    <dbReference type="NCBI Taxonomy" id="1121390"/>
    <lineage>
        <taxon>Bacteria</taxon>
        <taxon>Pseudomonadati</taxon>
        <taxon>Thermodesulfobacteriota</taxon>
        <taxon>Syntrophobacteria</taxon>
        <taxon>Syntrophobacterales</taxon>
        <taxon>Syntrophobacteraceae</taxon>
        <taxon>Desulfacinum</taxon>
    </lineage>
</organism>
<feature type="domain" description="Thioredoxin" evidence="7">
    <location>
        <begin position="22"/>
        <end position="169"/>
    </location>
</feature>
<dbReference type="STRING" id="1121390.SAMN02746041_00992"/>
<dbReference type="InterPro" id="IPR013766">
    <property type="entry name" value="Thioredoxin_domain"/>
</dbReference>
<comment type="subunit">
    <text evidence="6">Homodimer.</text>
</comment>
<dbReference type="InterPro" id="IPR002065">
    <property type="entry name" value="TPX"/>
</dbReference>
<dbReference type="PANTHER" id="PTHR43110">
    <property type="entry name" value="THIOL PEROXIDASE"/>
    <property type="match status" value="1"/>
</dbReference>
<dbReference type="Gene3D" id="3.40.30.10">
    <property type="entry name" value="Glutaredoxin"/>
    <property type="match status" value="1"/>
</dbReference>
<evidence type="ECO:0000313" key="8">
    <source>
        <dbReference type="EMBL" id="SMC20696.1"/>
    </source>
</evidence>
<dbReference type="InterPro" id="IPR036249">
    <property type="entry name" value="Thioredoxin-like_sf"/>
</dbReference>
<dbReference type="EC" id="1.11.1.24" evidence="6"/>
<feature type="active site" description="Cysteine sulfenic acid (-SOH) intermediate" evidence="6">
    <location>
        <position position="64"/>
    </location>
</feature>
<dbReference type="OrthoDB" id="9781543at2"/>
<accession>A0A1W1X9T1</accession>
<evidence type="ECO:0000256" key="3">
    <source>
        <dbReference type="ARBA" id="ARBA00023002"/>
    </source>
</evidence>
<dbReference type="SUPFAM" id="SSF52833">
    <property type="entry name" value="Thioredoxin-like"/>
    <property type="match status" value="1"/>
</dbReference>
<protein>
    <recommendedName>
        <fullName evidence="6">Thiol peroxidase</fullName>
        <shortName evidence="6">Tpx</shortName>
        <ecNumber evidence="6">1.11.1.24</ecNumber>
    </recommendedName>
    <alternativeName>
        <fullName evidence="6">Peroxiredoxin tpx</fullName>
        <shortName evidence="6">Prx</shortName>
    </alternativeName>
    <alternativeName>
        <fullName evidence="6">Thioredoxin peroxidase</fullName>
    </alternativeName>
    <alternativeName>
        <fullName evidence="6">Thioredoxin-dependent peroxiredoxin</fullName>
    </alternativeName>
</protein>
<dbReference type="NCBIfam" id="NF001808">
    <property type="entry name" value="PRK00522.1"/>
    <property type="match status" value="1"/>
</dbReference>
<evidence type="ECO:0000256" key="1">
    <source>
        <dbReference type="ARBA" id="ARBA00022559"/>
    </source>
</evidence>
<dbReference type="AlphaFoldDB" id="A0A1W1X9T1"/>
<evidence type="ECO:0000313" key="9">
    <source>
        <dbReference type="Proteomes" id="UP000192783"/>
    </source>
</evidence>
<dbReference type="HAMAP" id="MF_00269">
    <property type="entry name" value="Tpx"/>
    <property type="match status" value="1"/>
</dbReference>
<gene>
    <name evidence="6" type="primary">tpx</name>
    <name evidence="8" type="ORF">SAMN02746041_00992</name>
</gene>
<keyword evidence="1 6" id="KW-0575">Peroxidase</keyword>
<dbReference type="RefSeq" id="WP_084056769.1">
    <property type="nucleotide sequence ID" value="NZ_FWXF01000004.1"/>
</dbReference>
<keyword evidence="2 6" id="KW-0049">Antioxidant</keyword>
<comment type="caution">
    <text evidence="6">Lacks conserved residue(s) required for the propagation of feature annotation.</text>
</comment>
<dbReference type="PROSITE" id="PS01265">
    <property type="entry name" value="TPX"/>
    <property type="match status" value="1"/>
</dbReference>
<dbReference type="PANTHER" id="PTHR43110:SF1">
    <property type="entry name" value="THIOL PEROXIDASE"/>
    <property type="match status" value="1"/>
</dbReference>
<name>A0A1W1X9T1_9BACT</name>
<comment type="catalytic activity">
    <reaction evidence="6">
        <text>a hydroperoxide + [thioredoxin]-dithiol = an alcohol + [thioredoxin]-disulfide + H2O</text>
        <dbReference type="Rhea" id="RHEA:62620"/>
        <dbReference type="Rhea" id="RHEA-COMP:10698"/>
        <dbReference type="Rhea" id="RHEA-COMP:10700"/>
        <dbReference type="ChEBI" id="CHEBI:15377"/>
        <dbReference type="ChEBI" id="CHEBI:29950"/>
        <dbReference type="ChEBI" id="CHEBI:30879"/>
        <dbReference type="ChEBI" id="CHEBI:35924"/>
        <dbReference type="ChEBI" id="CHEBI:50058"/>
        <dbReference type="EC" id="1.11.1.24"/>
    </reaction>
</comment>
<proteinExistence type="inferred from homology"/>
<dbReference type="GO" id="GO:0008379">
    <property type="term" value="F:thioredoxin peroxidase activity"/>
    <property type="evidence" value="ECO:0007669"/>
    <property type="project" value="UniProtKB-UniRule"/>
</dbReference>
<dbReference type="InterPro" id="IPR018219">
    <property type="entry name" value="Tpx_CS"/>
</dbReference>
<dbReference type="PROSITE" id="PS51352">
    <property type="entry name" value="THIOREDOXIN_2"/>
    <property type="match status" value="1"/>
</dbReference>
<dbReference type="CDD" id="cd03014">
    <property type="entry name" value="PRX_Atyp2cys"/>
    <property type="match status" value="1"/>
</dbReference>
<evidence type="ECO:0000259" key="7">
    <source>
        <dbReference type="PROSITE" id="PS51352"/>
    </source>
</evidence>
<dbReference type="InterPro" id="IPR013740">
    <property type="entry name" value="Redoxin"/>
</dbReference>
<evidence type="ECO:0000256" key="4">
    <source>
        <dbReference type="ARBA" id="ARBA00023157"/>
    </source>
</evidence>
<keyword evidence="5 6" id="KW-0676">Redox-active center</keyword>
<comment type="function">
    <text evidence="6">Thiol-specific peroxidase that catalyzes the reduction of hydrogen peroxide and organic hydroperoxides to water and alcohols, respectively. Plays a role in cell protection against oxidative stress by detoxifying peroxides.</text>
</comment>
<sequence>MAERPGAVTMRGAPLTLVGEEVTVGLAAPDFQALNNDLQPVRLSEFKDKVVVLSSVPSLDTPVCDMETRRFNQEAEKLGDDVMILTISMDLPFAQKRWCGAAGVEHVITLSDHRDAAFGKAYGVLIKELRLLARAVFVVDKEGVVRHAQLVKEIAEEPDYAAVLQAVQNCR</sequence>
<dbReference type="Pfam" id="PF08534">
    <property type="entry name" value="Redoxin"/>
    <property type="match status" value="1"/>
</dbReference>
<dbReference type="EMBL" id="FWXF01000004">
    <property type="protein sequence ID" value="SMC20696.1"/>
    <property type="molecule type" value="Genomic_DNA"/>
</dbReference>
<keyword evidence="3 6" id="KW-0560">Oxidoreductase</keyword>
<evidence type="ECO:0000256" key="2">
    <source>
        <dbReference type="ARBA" id="ARBA00022862"/>
    </source>
</evidence>
<keyword evidence="4" id="KW-1015">Disulfide bond</keyword>
<dbReference type="Proteomes" id="UP000192783">
    <property type="component" value="Unassembled WGS sequence"/>
</dbReference>
<dbReference type="InterPro" id="IPR050455">
    <property type="entry name" value="Tpx_Peroxidase_subfamily"/>
</dbReference>
<reference evidence="8 9" key="1">
    <citation type="submission" date="2017-04" db="EMBL/GenBank/DDBJ databases">
        <authorList>
            <person name="Afonso C.L."/>
            <person name="Miller P.J."/>
            <person name="Scott M.A."/>
            <person name="Spackman E."/>
            <person name="Goraichik I."/>
            <person name="Dimitrov K.M."/>
            <person name="Suarez D.L."/>
            <person name="Swayne D.E."/>
        </authorList>
    </citation>
    <scope>NUCLEOTIDE SEQUENCE [LARGE SCALE GENOMIC DNA]</scope>
    <source>
        <strain evidence="8 9">DSM 13146</strain>
    </source>
</reference>
<keyword evidence="9" id="KW-1185">Reference proteome</keyword>